<evidence type="ECO:0000313" key="3">
    <source>
        <dbReference type="EMBL" id="GAI09742.1"/>
    </source>
</evidence>
<dbReference type="PANTHER" id="PTHR10133">
    <property type="entry name" value="DNA POLYMERASE I"/>
    <property type="match status" value="1"/>
</dbReference>
<protein>
    <recommendedName>
        <fullName evidence="2">DNA-directed DNA polymerase family A palm domain-containing protein</fullName>
    </recommendedName>
</protein>
<organism evidence="3">
    <name type="scientific">marine sediment metagenome</name>
    <dbReference type="NCBI Taxonomy" id="412755"/>
    <lineage>
        <taxon>unclassified sequences</taxon>
        <taxon>metagenomes</taxon>
        <taxon>ecological metagenomes</taxon>
    </lineage>
</organism>
<comment type="caution">
    <text evidence="3">The sequence shown here is derived from an EMBL/GenBank/DDBJ whole genome shotgun (WGS) entry which is preliminary data.</text>
</comment>
<feature type="non-terminal residue" evidence="3">
    <location>
        <position position="1"/>
    </location>
</feature>
<reference evidence="3" key="1">
    <citation type="journal article" date="2014" name="Front. Microbiol.">
        <title>High frequency of phylogenetically diverse reductive dehalogenase-homologous genes in deep subseafloor sedimentary metagenomes.</title>
        <authorList>
            <person name="Kawai M."/>
            <person name="Futagami T."/>
            <person name="Toyoda A."/>
            <person name="Takaki Y."/>
            <person name="Nishi S."/>
            <person name="Hori S."/>
            <person name="Arai W."/>
            <person name="Tsubouchi T."/>
            <person name="Morono Y."/>
            <person name="Uchiyama I."/>
            <person name="Ito T."/>
            <person name="Fujiyama A."/>
            <person name="Inagaki F."/>
            <person name="Takami H."/>
        </authorList>
    </citation>
    <scope>NUCLEOTIDE SEQUENCE</scope>
    <source>
        <strain evidence="3">Expedition CK06-06</strain>
    </source>
</reference>
<feature type="domain" description="DNA-directed DNA polymerase family A palm" evidence="2">
    <location>
        <begin position="53"/>
        <end position="175"/>
    </location>
</feature>
<keyword evidence="1" id="KW-0235">DNA replication</keyword>
<dbReference type="InterPro" id="IPR043502">
    <property type="entry name" value="DNA/RNA_pol_sf"/>
</dbReference>
<gene>
    <name evidence="3" type="ORF">S06H3_15382</name>
</gene>
<accession>X1KRN5</accession>
<dbReference type="InterPro" id="IPR002298">
    <property type="entry name" value="DNA_polymerase_A"/>
</dbReference>
<dbReference type="GO" id="GO:0006261">
    <property type="term" value="P:DNA-templated DNA replication"/>
    <property type="evidence" value="ECO:0007669"/>
    <property type="project" value="InterPro"/>
</dbReference>
<evidence type="ECO:0000259" key="2">
    <source>
        <dbReference type="Pfam" id="PF00476"/>
    </source>
</evidence>
<dbReference type="EMBL" id="BARV01007568">
    <property type="protein sequence ID" value="GAI09742.1"/>
    <property type="molecule type" value="Genomic_DNA"/>
</dbReference>
<dbReference type="GO" id="GO:0003887">
    <property type="term" value="F:DNA-directed DNA polymerase activity"/>
    <property type="evidence" value="ECO:0007669"/>
    <property type="project" value="InterPro"/>
</dbReference>
<dbReference type="GO" id="GO:0006302">
    <property type="term" value="P:double-strand break repair"/>
    <property type="evidence" value="ECO:0007669"/>
    <property type="project" value="TreeGrafter"/>
</dbReference>
<dbReference type="GO" id="GO:0003677">
    <property type="term" value="F:DNA binding"/>
    <property type="evidence" value="ECO:0007669"/>
    <property type="project" value="InterPro"/>
</dbReference>
<dbReference type="Pfam" id="PF00476">
    <property type="entry name" value="DNA_pol_A"/>
    <property type="match status" value="1"/>
</dbReference>
<dbReference type="Gene3D" id="1.20.1060.10">
    <property type="entry name" value="Taq DNA Polymerase, Chain T, domain 4"/>
    <property type="match status" value="1"/>
</dbReference>
<evidence type="ECO:0000256" key="1">
    <source>
        <dbReference type="ARBA" id="ARBA00022705"/>
    </source>
</evidence>
<sequence>QDASNTLDIYYKLYENFKEKEYGQDREDLYQLELELLRVLIAIETFGAAIDVKYLIEQKNQLQAITDSLRSELEEELGVENVNSPIQISKALQGNLKAHLTKLTKSGKQYSTDSETLERIKHPAVKKLLEYRKKDKLLNTYVIGLLNNEYDGRTHTGYTQIFTKTGRLSSRKPNL</sequence>
<proteinExistence type="predicted"/>
<name>X1KRN5_9ZZZZ</name>
<dbReference type="PANTHER" id="PTHR10133:SF27">
    <property type="entry name" value="DNA POLYMERASE NU"/>
    <property type="match status" value="1"/>
</dbReference>
<dbReference type="SUPFAM" id="SSF56672">
    <property type="entry name" value="DNA/RNA polymerases"/>
    <property type="match status" value="1"/>
</dbReference>
<dbReference type="InterPro" id="IPR001098">
    <property type="entry name" value="DNA-dir_DNA_pol_A_palm_dom"/>
</dbReference>
<dbReference type="AlphaFoldDB" id="X1KRN5"/>